<dbReference type="PRINTS" id="PR00080">
    <property type="entry name" value="SDRFAMILY"/>
</dbReference>
<dbReference type="GO" id="GO:0016616">
    <property type="term" value="F:oxidoreductase activity, acting on the CH-OH group of donors, NAD or NADP as acceptor"/>
    <property type="evidence" value="ECO:0007669"/>
    <property type="project" value="TreeGrafter"/>
</dbReference>
<gene>
    <name evidence="2" type="ORF">HOC_16396</name>
</gene>
<dbReference type="PROSITE" id="PS00061">
    <property type="entry name" value="ADH_SHORT"/>
    <property type="match status" value="1"/>
</dbReference>
<dbReference type="Pfam" id="PF13561">
    <property type="entry name" value="adh_short_C2"/>
    <property type="match status" value="1"/>
</dbReference>
<accession>A0A059G436</accession>
<sequence length="273" mass="28129">MKRMDGRVAIVTGGGSGIGRASCQALAREGAAVLVTDIDEAGAAETTSLITQDGGQALAAKHDVVDEARWYEIMTLCEEKLGQPSVMVNNAGVAIGGAILEYSLADWQKQMAINMDSVFLGTRAAMQAMKETGGSIINISSVAGLRGASGVSAYCASKGGVRLFTKAAAVECGQLGYPIRVNSVHPGIIDTPIWQKGITRMVETMSDDQRAAMAAQAGANAFDVDAIGAQSAPMGRAGRPDEVAALVVFLASDASSYITGQEHVVDGGMTAKS</sequence>
<reference evidence="2 3" key="1">
    <citation type="journal article" date="2014" name="Antonie Van Leeuwenhoek">
        <title>Hyphomonas beringensis sp. nov. and Hyphomonas chukchiensis sp. nov., isolated from surface seawater of the Bering Sea and Chukchi Sea.</title>
        <authorList>
            <person name="Li C."/>
            <person name="Lai Q."/>
            <person name="Li G."/>
            <person name="Dong C."/>
            <person name="Wang J."/>
            <person name="Liao Y."/>
            <person name="Shao Z."/>
        </authorList>
    </citation>
    <scope>NUCLEOTIDE SEQUENCE [LARGE SCALE GENOMIC DNA]</scope>
    <source>
        <strain evidence="2 3">SCH89</strain>
    </source>
</reference>
<dbReference type="PATRIC" id="fig|1280953.3.peg.3286"/>
<dbReference type="RefSeq" id="WP_035540577.1">
    <property type="nucleotide sequence ID" value="NZ_ARYL01000032.1"/>
</dbReference>
<evidence type="ECO:0000313" key="2">
    <source>
        <dbReference type="EMBL" id="KDA01243.1"/>
    </source>
</evidence>
<dbReference type="InterPro" id="IPR002347">
    <property type="entry name" value="SDR_fam"/>
</dbReference>
<protein>
    <submittedName>
        <fullName evidence="2">Putative 2,5-dichloro-2,5-cyclohexadiene-1,4-diol dehydrogenase LinX</fullName>
    </submittedName>
</protein>
<dbReference type="EMBL" id="ARYL01000032">
    <property type="protein sequence ID" value="KDA01243.1"/>
    <property type="molecule type" value="Genomic_DNA"/>
</dbReference>
<name>A0A059G436_9PROT</name>
<dbReference type="InterPro" id="IPR036291">
    <property type="entry name" value="NAD(P)-bd_dom_sf"/>
</dbReference>
<dbReference type="InterPro" id="IPR020904">
    <property type="entry name" value="Sc_DH/Rdtase_CS"/>
</dbReference>
<comment type="similarity">
    <text evidence="1">Belongs to the short-chain dehydrogenases/reductases (SDR) family.</text>
</comment>
<keyword evidence="3" id="KW-1185">Reference proteome</keyword>
<dbReference type="PANTHER" id="PTHR42760">
    <property type="entry name" value="SHORT-CHAIN DEHYDROGENASES/REDUCTASES FAMILY MEMBER"/>
    <property type="match status" value="1"/>
</dbReference>
<dbReference type="NCBIfam" id="NF005559">
    <property type="entry name" value="PRK07231.1"/>
    <property type="match status" value="1"/>
</dbReference>
<dbReference type="FunFam" id="3.40.50.720:FF:000084">
    <property type="entry name" value="Short-chain dehydrogenase reductase"/>
    <property type="match status" value="1"/>
</dbReference>
<organism evidence="2 3">
    <name type="scientific">Hyphomonas oceanitis SCH89</name>
    <dbReference type="NCBI Taxonomy" id="1280953"/>
    <lineage>
        <taxon>Bacteria</taxon>
        <taxon>Pseudomonadati</taxon>
        <taxon>Pseudomonadota</taxon>
        <taxon>Alphaproteobacteria</taxon>
        <taxon>Hyphomonadales</taxon>
        <taxon>Hyphomonadaceae</taxon>
        <taxon>Hyphomonas</taxon>
    </lineage>
</organism>
<dbReference type="SUPFAM" id="SSF51735">
    <property type="entry name" value="NAD(P)-binding Rossmann-fold domains"/>
    <property type="match status" value="1"/>
</dbReference>
<dbReference type="Proteomes" id="UP000024942">
    <property type="component" value="Unassembled WGS sequence"/>
</dbReference>
<evidence type="ECO:0000313" key="3">
    <source>
        <dbReference type="Proteomes" id="UP000024942"/>
    </source>
</evidence>
<dbReference type="STRING" id="1280953.HOC_16396"/>
<dbReference type="OrthoDB" id="198783at2"/>
<evidence type="ECO:0000256" key="1">
    <source>
        <dbReference type="ARBA" id="ARBA00006484"/>
    </source>
</evidence>
<dbReference type="eggNOG" id="COG1028">
    <property type="taxonomic scope" value="Bacteria"/>
</dbReference>
<dbReference type="PRINTS" id="PR00081">
    <property type="entry name" value="GDHRDH"/>
</dbReference>
<comment type="caution">
    <text evidence="2">The sequence shown here is derived from an EMBL/GenBank/DDBJ whole genome shotgun (WGS) entry which is preliminary data.</text>
</comment>
<proteinExistence type="inferred from homology"/>
<dbReference type="Gene3D" id="3.40.50.720">
    <property type="entry name" value="NAD(P)-binding Rossmann-like Domain"/>
    <property type="match status" value="1"/>
</dbReference>
<dbReference type="AlphaFoldDB" id="A0A059G436"/>